<dbReference type="Proteomes" id="UP000308652">
    <property type="component" value="Unassembled WGS sequence"/>
</dbReference>
<protein>
    <submittedName>
        <fullName evidence="1">Uncharacterized protein</fullName>
    </submittedName>
</protein>
<dbReference type="AlphaFoldDB" id="A0A5C3M370"/>
<evidence type="ECO:0000313" key="1">
    <source>
        <dbReference type="EMBL" id="TFK35521.1"/>
    </source>
</evidence>
<gene>
    <name evidence="1" type="ORF">BDQ12DRAFT_319403</name>
</gene>
<keyword evidence="2" id="KW-1185">Reference proteome</keyword>
<organism evidence="1 2">
    <name type="scientific">Crucibulum laeve</name>
    <dbReference type="NCBI Taxonomy" id="68775"/>
    <lineage>
        <taxon>Eukaryota</taxon>
        <taxon>Fungi</taxon>
        <taxon>Dikarya</taxon>
        <taxon>Basidiomycota</taxon>
        <taxon>Agaricomycotina</taxon>
        <taxon>Agaricomycetes</taxon>
        <taxon>Agaricomycetidae</taxon>
        <taxon>Agaricales</taxon>
        <taxon>Agaricineae</taxon>
        <taxon>Nidulariaceae</taxon>
        <taxon>Crucibulum</taxon>
    </lineage>
</organism>
<name>A0A5C3M370_9AGAR</name>
<proteinExistence type="predicted"/>
<reference evidence="1 2" key="1">
    <citation type="journal article" date="2019" name="Nat. Ecol. Evol.">
        <title>Megaphylogeny resolves global patterns of mushroom evolution.</title>
        <authorList>
            <person name="Varga T."/>
            <person name="Krizsan K."/>
            <person name="Foldi C."/>
            <person name="Dima B."/>
            <person name="Sanchez-Garcia M."/>
            <person name="Sanchez-Ramirez S."/>
            <person name="Szollosi G.J."/>
            <person name="Szarkandi J.G."/>
            <person name="Papp V."/>
            <person name="Albert L."/>
            <person name="Andreopoulos W."/>
            <person name="Angelini C."/>
            <person name="Antonin V."/>
            <person name="Barry K.W."/>
            <person name="Bougher N.L."/>
            <person name="Buchanan P."/>
            <person name="Buyck B."/>
            <person name="Bense V."/>
            <person name="Catcheside P."/>
            <person name="Chovatia M."/>
            <person name="Cooper J."/>
            <person name="Damon W."/>
            <person name="Desjardin D."/>
            <person name="Finy P."/>
            <person name="Geml J."/>
            <person name="Haridas S."/>
            <person name="Hughes K."/>
            <person name="Justo A."/>
            <person name="Karasinski D."/>
            <person name="Kautmanova I."/>
            <person name="Kiss B."/>
            <person name="Kocsube S."/>
            <person name="Kotiranta H."/>
            <person name="LaButti K.M."/>
            <person name="Lechner B.E."/>
            <person name="Liimatainen K."/>
            <person name="Lipzen A."/>
            <person name="Lukacs Z."/>
            <person name="Mihaltcheva S."/>
            <person name="Morgado L.N."/>
            <person name="Niskanen T."/>
            <person name="Noordeloos M.E."/>
            <person name="Ohm R.A."/>
            <person name="Ortiz-Santana B."/>
            <person name="Ovrebo C."/>
            <person name="Racz N."/>
            <person name="Riley R."/>
            <person name="Savchenko A."/>
            <person name="Shiryaev A."/>
            <person name="Soop K."/>
            <person name="Spirin V."/>
            <person name="Szebenyi C."/>
            <person name="Tomsovsky M."/>
            <person name="Tulloss R.E."/>
            <person name="Uehling J."/>
            <person name="Grigoriev I.V."/>
            <person name="Vagvolgyi C."/>
            <person name="Papp T."/>
            <person name="Martin F.M."/>
            <person name="Miettinen O."/>
            <person name="Hibbett D.S."/>
            <person name="Nagy L.G."/>
        </authorList>
    </citation>
    <scope>NUCLEOTIDE SEQUENCE [LARGE SCALE GENOMIC DNA]</scope>
    <source>
        <strain evidence="1 2">CBS 166.37</strain>
    </source>
</reference>
<sequence length="84" mass="9462">MVQFVQMCALGCFRAQSCLTSQGTIRDSHMCHVVNTRNFNNIGFTLLLYYTNFLYPPTTSLISLIVINESPLSLSCNLLVEHCN</sequence>
<dbReference type="EMBL" id="ML213621">
    <property type="protein sequence ID" value="TFK35521.1"/>
    <property type="molecule type" value="Genomic_DNA"/>
</dbReference>
<accession>A0A5C3M370</accession>
<evidence type="ECO:0000313" key="2">
    <source>
        <dbReference type="Proteomes" id="UP000308652"/>
    </source>
</evidence>